<dbReference type="Proteomes" id="UP000652761">
    <property type="component" value="Unassembled WGS sequence"/>
</dbReference>
<dbReference type="EMBL" id="NMUH01003930">
    <property type="protein sequence ID" value="MQM07672.1"/>
    <property type="molecule type" value="Genomic_DNA"/>
</dbReference>
<feature type="compositionally biased region" description="Basic and acidic residues" evidence="1">
    <location>
        <begin position="122"/>
        <end position="146"/>
    </location>
</feature>
<evidence type="ECO:0000313" key="3">
    <source>
        <dbReference type="Proteomes" id="UP000652761"/>
    </source>
</evidence>
<evidence type="ECO:0000313" key="2">
    <source>
        <dbReference type="EMBL" id="MQM07672.1"/>
    </source>
</evidence>
<comment type="caution">
    <text evidence="2">The sequence shown here is derived from an EMBL/GenBank/DDBJ whole genome shotgun (WGS) entry which is preliminary data.</text>
</comment>
<dbReference type="AlphaFoldDB" id="A0A843WC23"/>
<protein>
    <submittedName>
        <fullName evidence="2">Uncharacterized protein</fullName>
    </submittedName>
</protein>
<gene>
    <name evidence="2" type="ORF">Taro_040509</name>
</gene>
<sequence>MCVLVGVDSADGVGHALELVLGGGELLLEGDVGGSEALVVNEEALDLLVLRREPLLDDGRVERPRGRAAAAAEGPLPHVVEEGGVRWAGEGGVMRDGRLVQRPRGRGTAPAHAVVAPPRHRGCPDRDGDFRRSKGKAEARSGWRERERRAGTLLRDSLDLSTDVPRLSTTDSGLSTDVLRSQKLAMGGH</sequence>
<proteinExistence type="predicted"/>
<accession>A0A843WC23</accession>
<name>A0A843WC23_COLES</name>
<organism evidence="2 3">
    <name type="scientific">Colocasia esculenta</name>
    <name type="common">Wild taro</name>
    <name type="synonym">Arum esculentum</name>
    <dbReference type="NCBI Taxonomy" id="4460"/>
    <lineage>
        <taxon>Eukaryota</taxon>
        <taxon>Viridiplantae</taxon>
        <taxon>Streptophyta</taxon>
        <taxon>Embryophyta</taxon>
        <taxon>Tracheophyta</taxon>
        <taxon>Spermatophyta</taxon>
        <taxon>Magnoliopsida</taxon>
        <taxon>Liliopsida</taxon>
        <taxon>Araceae</taxon>
        <taxon>Aroideae</taxon>
        <taxon>Colocasieae</taxon>
        <taxon>Colocasia</taxon>
    </lineage>
</organism>
<evidence type="ECO:0000256" key="1">
    <source>
        <dbReference type="SAM" id="MobiDB-lite"/>
    </source>
</evidence>
<keyword evidence="3" id="KW-1185">Reference proteome</keyword>
<reference evidence="2" key="1">
    <citation type="submission" date="2017-07" db="EMBL/GenBank/DDBJ databases">
        <title>Taro Niue Genome Assembly and Annotation.</title>
        <authorList>
            <person name="Atibalentja N."/>
            <person name="Keating K."/>
            <person name="Fields C.J."/>
        </authorList>
    </citation>
    <scope>NUCLEOTIDE SEQUENCE</scope>
    <source>
        <strain evidence="2">Niue_2</strain>
        <tissue evidence="2">Leaf</tissue>
    </source>
</reference>
<feature type="region of interest" description="Disordered" evidence="1">
    <location>
        <begin position="102"/>
        <end position="146"/>
    </location>
</feature>